<name>M7MN63_9FLAO</name>
<comment type="caution">
    <text evidence="1">The sequence shown here is derived from an EMBL/GenBank/DDBJ whole genome shotgun (WGS) entry which is preliminary data.</text>
</comment>
<dbReference type="GeneID" id="98642742"/>
<dbReference type="AlphaFoldDB" id="M7MN63"/>
<evidence type="ECO:0000313" key="2">
    <source>
        <dbReference type="Proteomes" id="UP000012024"/>
    </source>
</evidence>
<evidence type="ECO:0008006" key="3">
    <source>
        <dbReference type="Google" id="ProtNLM"/>
    </source>
</evidence>
<reference evidence="1 2" key="1">
    <citation type="submission" date="2012-12" db="EMBL/GenBank/DDBJ databases">
        <title>Genome assembly of Formosa sp. AK20.</title>
        <authorList>
            <person name="Kumar R."/>
            <person name="Khatri I."/>
            <person name="Vaidya B."/>
            <person name="Subramanian S."/>
            <person name="Pinnaka A."/>
        </authorList>
    </citation>
    <scope>NUCLEOTIDE SEQUENCE [LARGE SCALE GENOMIC DNA]</scope>
    <source>
        <strain evidence="1 2">AK20</strain>
    </source>
</reference>
<evidence type="ECO:0000313" key="1">
    <source>
        <dbReference type="EMBL" id="EMQ96511.1"/>
    </source>
</evidence>
<organism evidence="1 2">
    <name type="scientific">Xanthomarina gelatinilytica</name>
    <dbReference type="NCBI Taxonomy" id="1137281"/>
    <lineage>
        <taxon>Bacteria</taxon>
        <taxon>Pseudomonadati</taxon>
        <taxon>Bacteroidota</taxon>
        <taxon>Flavobacteriia</taxon>
        <taxon>Flavobacteriales</taxon>
        <taxon>Flavobacteriaceae</taxon>
        <taxon>Xanthomarina</taxon>
    </lineage>
</organism>
<dbReference type="Proteomes" id="UP000012024">
    <property type="component" value="Unassembled WGS sequence"/>
</dbReference>
<keyword evidence="2" id="KW-1185">Reference proteome</keyword>
<gene>
    <name evidence="1" type="ORF">D778_01492</name>
</gene>
<proteinExistence type="predicted"/>
<accession>M7MN63</accession>
<dbReference type="EMBL" id="ANLA01000003">
    <property type="protein sequence ID" value="EMQ96511.1"/>
    <property type="molecule type" value="Genomic_DNA"/>
</dbReference>
<dbReference type="PATRIC" id="fig|1137281.3.peg.128"/>
<dbReference type="RefSeq" id="WP_007646675.1">
    <property type="nucleotide sequence ID" value="NZ_ANLA01000003.1"/>
</dbReference>
<sequence>MKQNKPFSKKSIDDKIYISIDHLKKGVYQLHILLNNKVVKSVVIEK</sequence>
<protein>
    <recommendedName>
        <fullName evidence="3">Secretion system C-terminal sorting domain-containing protein</fullName>
    </recommendedName>
</protein>